<keyword evidence="2" id="KW-1185">Reference proteome</keyword>
<proteinExistence type="predicted"/>
<dbReference type="EMBL" id="JAVDTI010000001">
    <property type="protein sequence ID" value="MDR6804267.1"/>
    <property type="molecule type" value="Genomic_DNA"/>
</dbReference>
<evidence type="ECO:0000313" key="2">
    <source>
        <dbReference type="Proteomes" id="UP001264980"/>
    </source>
</evidence>
<name>A0ABU1QSZ0_9BACT</name>
<reference evidence="1 2" key="1">
    <citation type="submission" date="2023-07" db="EMBL/GenBank/DDBJ databases">
        <title>Sorghum-associated microbial communities from plants grown in Nebraska, USA.</title>
        <authorList>
            <person name="Schachtman D."/>
        </authorList>
    </citation>
    <scope>NUCLEOTIDE SEQUENCE [LARGE SCALE GENOMIC DNA]</scope>
    <source>
        <strain evidence="1 2">BE57</strain>
    </source>
</reference>
<comment type="caution">
    <text evidence="1">The sequence shown here is derived from an EMBL/GenBank/DDBJ whole genome shotgun (WGS) entry which is preliminary data.</text>
</comment>
<dbReference type="RefSeq" id="WP_309981569.1">
    <property type="nucleotide sequence ID" value="NZ_JAVDTI010000001.1"/>
</dbReference>
<sequence length="89" mass="10323">MKSKYQMSVPLVCKSCQSEDIYLSEDKRFARCNQCQKEYPGGYDELVRANKLRIDAEMKKMQAKVVKDAEKKVDDMLKKAFGGGKNFRF</sequence>
<dbReference type="Proteomes" id="UP001264980">
    <property type="component" value="Unassembled WGS sequence"/>
</dbReference>
<accession>A0ABU1QSZ0</accession>
<protein>
    <submittedName>
        <fullName evidence="1">Uncharacterized protein</fullName>
    </submittedName>
</protein>
<organism evidence="1 2">
    <name type="scientific">Dyadobacter fermentans</name>
    <dbReference type="NCBI Taxonomy" id="94254"/>
    <lineage>
        <taxon>Bacteria</taxon>
        <taxon>Pseudomonadati</taxon>
        <taxon>Bacteroidota</taxon>
        <taxon>Cytophagia</taxon>
        <taxon>Cytophagales</taxon>
        <taxon>Spirosomataceae</taxon>
        <taxon>Dyadobacter</taxon>
    </lineage>
</organism>
<gene>
    <name evidence="1" type="ORF">J2W84_001304</name>
</gene>
<evidence type="ECO:0000313" key="1">
    <source>
        <dbReference type="EMBL" id="MDR6804267.1"/>
    </source>
</evidence>